<dbReference type="OrthoDB" id="5576875at2759"/>
<dbReference type="Proteomes" id="UP000807716">
    <property type="component" value="Unassembled WGS sequence"/>
</dbReference>
<feature type="region of interest" description="Disordered" evidence="1">
    <location>
        <begin position="52"/>
        <end position="81"/>
    </location>
</feature>
<keyword evidence="4" id="KW-1185">Reference proteome</keyword>
<dbReference type="AlphaFoldDB" id="A0A9P6PQ56"/>
<feature type="compositionally biased region" description="Basic residues" evidence="1">
    <location>
        <begin position="201"/>
        <end position="210"/>
    </location>
</feature>
<proteinExistence type="predicted"/>
<feature type="compositionally biased region" description="Pro residues" evidence="1">
    <location>
        <begin position="170"/>
        <end position="186"/>
    </location>
</feature>
<feature type="domain" description="Gag1-like clamp" evidence="2">
    <location>
        <begin position="67"/>
        <end position="163"/>
    </location>
</feature>
<evidence type="ECO:0000259" key="2">
    <source>
        <dbReference type="Pfam" id="PF13259"/>
    </source>
</evidence>
<comment type="caution">
    <text evidence="3">The sequence shown here is derived from an EMBL/GenBank/DDBJ whole genome shotgun (WGS) entry which is preliminary data.</text>
</comment>
<evidence type="ECO:0000256" key="1">
    <source>
        <dbReference type="SAM" id="MobiDB-lite"/>
    </source>
</evidence>
<feature type="region of interest" description="Disordered" evidence="1">
    <location>
        <begin position="163"/>
        <end position="210"/>
    </location>
</feature>
<name>A0A9P6PQ56_9FUNG</name>
<feature type="compositionally biased region" description="Low complexity" evidence="1">
    <location>
        <begin position="1"/>
        <end position="14"/>
    </location>
</feature>
<accession>A0A9P6PQ56</accession>
<dbReference type="Pfam" id="PF13259">
    <property type="entry name" value="clamp_Gag1-like"/>
    <property type="match status" value="1"/>
</dbReference>
<protein>
    <recommendedName>
        <fullName evidence="2">Gag1-like clamp domain-containing protein</fullName>
    </recommendedName>
</protein>
<evidence type="ECO:0000313" key="3">
    <source>
        <dbReference type="EMBL" id="KAG0251718.1"/>
    </source>
</evidence>
<reference evidence="3" key="1">
    <citation type="journal article" date="2020" name="Fungal Divers.">
        <title>Resolving the Mortierellaceae phylogeny through synthesis of multi-gene phylogenetics and phylogenomics.</title>
        <authorList>
            <person name="Vandepol N."/>
            <person name="Liber J."/>
            <person name="Desiro A."/>
            <person name="Na H."/>
            <person name="Kennedy M."/>
            <person name="Barry K."/>
            <person name="Grigoriev I.V."/>
            <person name="Miller A.N."/>
            <person name="O'Donnell K."/>
            <person name="Stajich J.E."/>
            <person name="Bonito G."/>
        </authorList>
    </citation>
    <scope>NUCLEOTIDE SEQUENCE</scope>
    <source>
        <strain evidence="3">BC1065</strain>
    </source>
</reference>
<dbReference type="InterPro" id="IPR025124">
    <property type="entry name" value="Gag1-like_clamp"/>
</dbReference>
<organism evidence="3 4">
    <name type="scientific">Actinomortierella ambigua</name>
    <dbReference type="NCBI Taxonomy" id="1343610"/>
    <lineage>
        <taxon>Eukaryota</taxon>
        <taxon>Fungi</taxon>
        <taxon>Fungi incertae sedis</taxon>
        <taxon>Mucoromycota</taxon>
        <taxon>Mortierellomycotina</taxon>
        <taxon>Mortierellomycetes</taxon>
        <taxon>Mortierellales</taxon>
        <taxon>Mortierellaceae</taxon>
        <taxon>Actinomortierella</taxon>
    </lineage>
</organism>
<feature type="region of interest" description="Disordered" evidence="1">
    <location>
        <begin position="1"/>
        <end position="26"/>
    </location>
</feature>
<dbReference type="EMBL" id="JAAAJB010000725">
    <property type="protein sequence ID" value="KAG0251718.1"/>
    <property type="molecule type" value="Genomic_DNA"/>
</dbReference>
<gene>
    <name evidence="3" type="ORF">DFQ27_008582</name>
</gene>
<evidence type="ECO:0000313" key="4">
    <source>
        <dbReference type="Proteomes" id="UP000807716"/>
    </source>
</evidence>
<sequence length="210" mass="23087">MSTLTDTTTLGATAPKGRSAELPQWATGDPFFDTMAGMDPKEYNKLYKEGEAADSEKADLSIEDQMATLSTEAKEGKASQLDEDPNIGLAYWNRRRDEWTGGQWRAVESNNKENPLLKSFEMSSRHLAIYKSLIDDKRPLSTPTPLPLVVSVLISGWKSEGLWQEAATSQPPPPTLRTPTPQPPTPQGLVAQTPGFSSTKPKSKKKKAKK</sequence>